<dbReference type="PANTHER" id="PTHR48111">
    <property type="entry name" value="REGULATOR OF RPOS"/>
    <property type="match status" value="1"/>
</dbReference>
<keyword evidence="4" id="KW-0805">Transcription regulation</keyword>
<dbReference type="GO" id="GO:0006355">
    <property type="term" value="P:regulation of DNA-templated transcription"/>
    <property type="evidence" value="ECO:0007669"/>
    <property type="project" value="InterPro"/>
</dbReference>
<evidence type="ECO:0000256" key="8">
    <source>
        <dbReference type="PROSITE-ProRule" id="PRU00169"/>
    </source>
</evidence>
<dbReference type="CDD" id="cd17574">
    <property type="entry name" value="REC_OmpR"/>
    <property type="match status" value="1"/>
</dbReference>
<keyword evidence="6" id="KW-0804">Transcription</keyword>
<dbReference type="EMBL" id="JACHEN010000006">
    <property type="protein sequence ID" value="MBB6215230.1"/>
    <property type="molecule type" value="Genomic_DNA"/>
</dbReference>
<keyword evidence="3" id="KW-0902">Two-component regulatory system</keyword>
<protein>
    <recommendedName>
        <fullName evidence="1">Stage 0 sporulation protein A homolog</fullName>
    </recommendedName>
</protein>
<dbReference type="InterPro" id="IPR011006">
    <property type="entry name" value="CheY-like_superfamily"/>
</dbReference>
<dbReference type="InterPro" id="IPR039420">
    <property type="entry name" value="WalR-like"/>
</dbReference>
<evidence type="ECO:0000256" key="3">
    <source>
        <dbReference type="ARBA" id="ARBA00023012"/>
    </source>
</evidence>
<name>A0A841KT71_9FIRM</name>
<feature type="domain" description="Response regulatory" evidence="10">
    <location>
        <begin position="5"/>
        <end position="118"/>
    </location>
</feature>
<dbReference type="PANTHER" id="PTHR48111:SF21">
    <property type="entry name" value="DNA-BINDING DUAL MASTER TRANSCRIPTIONAL REGULATOR RPAA"/>
    <property type="match status" value="1"/>
</dbReference>
<dbReference type="Proteomes" id="UP000579281">
    <property type="component" value="Unassembled WGS sequence"/>
</dbReference>
<dbReference type="Pfam" id="PF00486">
    <property type="entry name" value="Trans_reg_C"/>
    <property type="match status" value="1"/>
</dbReference>
<dbReference type="Gene3D" id="6.10.250.690">
    <property type="match status" value="1"/>
</dbReference>
<evidence type="ECO:0000256" key="4">
    <source>
        <dbReference type="ARBA" id="ARBA00023015"/>
    </source>
</evidence>
<dbReference type="GO" id="GO:0000156">
    <property type="term" value="F:phosphorelay response regulator activity"/>
    <property type="evidence" value="ECO:0007669"/>
    <property type="project" value="TreeGrafter"/>
</dbReference>
<feature type="DNA-binding region" description="OmpR/PhoB-type" evidence="9">
    <location>
        <begin position="129"/>
        <end position="225"/>
    </location>
</feature>
<dbReference type="SUPFAM" id="SSF52172">
    <property type="entry name" value="CheY-like"/>
    <property type="match status" value="1"/>
</dbReference>
<feature type="modified residue" description="4-aspartylphosphate" evidence="8">
    <location>
        <position position="54"/>
    </location>
</feature>
<dbReference type="CDD" id="cd00383">
    <property type="entry name" value="trans_reg_C"/>
    <property type="match status" value="1"/>
</dbReference>
<dbReference type="InterPro" id="IPR001789">
    <property type="entry name" value="Sig_transdc_resp-reg_receiver"/>
</dbReference>
<dbReference type="InterPro" id="IPR036388">
    <property type="entry name" value="WH-like_DNA-bd_sf"/>
</dbReference>
<dbReference type="SMART" id="SM00448">
    <property type="entry name" value="REC"/>
    <property type="match status" value="1"/>
</dbReference>
<reference evidence="12 13" key="1">
    <citation type="submission" date="2020-08" db="EMBL/GenBank/DDBJ databases">
        <title>Genomic Encyclopedia of Type Strains, Phase IV (KMG-IV): sequencing the most valuable type-strain genomes for metagenomic binning, comparative biology and taxonomic classification.</title>
        <authorList>
            <person name="Goeker M."/>
        </authorList>
    </citation>
    <scope>NUCLEOTIDE SEQUENCE [LARGE SCALE GENOMIC DNA]</scope>
    <source>
        <strain evidence="12 13">DSM 103526</strain>
    </source>
</reference>
<evidence type="ECO:0000259" key="10">
    <source>
        <dbReference type="PROSITE" id="PS50110"/>
    </source>
</evidence>
<evidence type="ECO:0000256" key="1">
    <source>
        <dbReference type="ARBA" id="ARBA00018672"/>
    </source>
</evidence>
<sequence>MREAKILVVDDEEKMRNVIKVFLTKEGYEIEEAHNGKDALDKLYFNEYDLILLDVMMPEIDGWTVCRKVREDFSVPIILMTARGEEYDKLFGFELGADDYITKPFSLKEMLARVKAVMRRSKESNERNHKSLKLGALEIKTLSKQVFVDKDEIALTPKEYELLFFLGKNPEIVYSREQLLNRVWGYDFIGDARTVDTHIKQLREKLGNHKRYIQTVWGTGYKFMIGEENERDT</sequence>
<organism evidence="12 13">
    <name type="scientific">Anaerosolibacter carboniphilus</name>
    <dbReference type="NCBI Taxonomy" id="1417629"/>
    <lineage>
        <taxon>Bacteria</taxon>
        <taxon>Bacillati</taxon>
        <taxon>Bacillota</taxon>
        <taxon>Clostridia</taxon>
        <taxon>Peptostreptococcales</taxon>
        <taxon>Thermotaleaceae</taxon>
        <taxon>Anaerosolibacter</taxon>
    </lineage>
</organism>
<dbReference type="InterPro" id="IPR016032">
    <property type="entry name" value="Sig_transdc_resp-reg_C-effctor"/>
</dbReference>
<dbReference type="SMART" id="SM00862">
    <property type="entry name" value="Trans_reg_C"/>
    <property type="match status" value="1"/>
</dbReference>
<evidence type="ECO:0000313" key="13">
    <source>
        <dbReference type="Proteomes" id="UP000579281"/>
    </source>
</evidence>
<dbReference type="Gene3D" id="1.10.10.10">
    <property type="entry name" value="Winged helix-like DNA-binding domain superfamily/Winged helix DNA-binding domain"/>
    <property type="match status" value="1"/>
</dbReference>
<comment type="caution">
    <text evidence="12">The sequence shown here is derived from an EMBL/GenBank/DDBJ whole genome shotgun (WGS) entry which is preliminary data.</text>
</comment>
<evidence type="ECO:0000313" key="12">
    <source>
        <dbReference type="EMBL" id="MBB6215230.1"/>
    </source>
</evidence>
<dbReference type="AlphaFoldDB" id="A0A841KT71"/>
<evidence type="ECO:0000256" key="9">
    <source>
        <dbReference type="PROSITE-ProRule" id="PRU01091"/>
    </source>
</evidence>
<dbReference type="PROSITE" id="PS51755">
    <property type="entry name" value="OMPR_PHOB"/>
    <property type="match status" value="1"/>
</dbReference>
<evidence type="ECO:0000256" key="6">
    <source>
        <dbReference type="ARBA" id="ARBA00023163"/>
    </source>
</evidence>
<evidence type="ECO:0000256" key="7">
    <source>
        <dbReference type="ARBA" id="ARBA00024867"/>
    </source>
</evidence>
<dbReference type="GO" id="GO:0032993">
    <property type="term" value="C:protein-DNA complex"/>
    <property type="evidence" value="ECO:0007669"/>
    <property type="project" value="TreeGrafter"/>
</dbReference>
<keyword evidence="13" id="KW-1185">Reference proteome</keyword>
<evidence type="ECO:0000256" key="5">
    <source>
        <dbReference type="ARBA" id="ARBA00023125"/>
    </source>
</evidence>
<keyword evidence="2 8" id="KW-0597">Phosphoprotein</keyword>
<evidence type="ECO:0000256" key="2">
    <source>
        <dbReference type="ARBA" id="ARBA00022553"/>
    </source>
</evidence>
<gene>
    <name evidence="12" type="ORF">HNQ80_001319</name>
</gene>
<dbReference type="GO" id="GO:0005829">
    <property type="term" value="C:cytosol"/>
    <property type="evidence" value="ECO:0007669"/>
    <property type="project" value="TreeGrafter"/>
</dbReference>
<dbReference type="GO" id="GO:0000976">
    <property type="term" value="F:transcription cis-regulatory region binding"/>
    <property type="evidence" value="ECO:0007669"/>
    <property type="project" value="TreeGrafter"/>
</dbReference>
<dbReference type="InterPro" id="IPR001867">
    <property type="entry name" value="OmpR/PhoB-type_DNA-bd"/>
</dbReference>
<dbReference type="FunFam" id="1.10.10.10:FF:000018">
    <property type="entry name" value="DNA-binding response regulator ResD"/>
    <property type="match status" value="1"/>
</dbReference>
<evidence type="ECO:0000259" key="11">
    <source>
        <dbReference type="PROSITE" id="PS51755"/>
    </source>
</evidence>
<dbReference type="Pfam" id="PF00072">
    <property type="entry name" value="Response_reg"/>
    <property type="match status" value="1"/>
</dbReference>
<keyword evidence="5 9" id="KW-0238">DNA-binding</keyword>
<dbReference type="FunFam" id="3.40.50.2300:FF:000001">
    <property type="entry name" value="DNA-binding response regulator PhoB"/>
    <property type="match status" value="1"/>
</dbReference>
<dbReference type="SUPFAM" id="SSF46894">
    <property type="entry name" value="C-terminal effector domain of the bipartite response regulators"/>
    <property type="match status" value="1"/>
</dbReference>
<proteinExistence type="predicted"/>
<dbReference type="Gene3D" id="3.40.50.2300">
    <property type="match status" value="1"/>
</dbReference>
<dbReference type="PROSITE" id="PS50110">
    <property type="entry name" value="RESPONSE_REGULATORY"/>
    <property type="match status" value="1"/>
</dbReference>
<dbReference type="RefSeq" id="WP_184309338.1">
    <property type="nucleotide sequence ID" value="NZ_JACHEN010000006.1"/>
</dbReference>
<accession>A0A841KT71</accession>
<feature type="domain" description="OmpR/PhoB-type" evidence="11">
    <location>
        <begin position="129"/>
        <end position="225"/>
    </location>
</feature>
<comment type="function">
    <text evidence="7">May play the central regulatory role in sporulation. It may be an element of the effector pathway responsible for the activation of sporulation genes in response to nutritional stress. Spo0A may act in concert with spo0H (a sigma factor) to control the expression of some genes that are critical to the sporulation process.</text>
</comment>